<protein>
    <submittedName>
        <fullName evidence="5">Integrase</fullName>
    </submittedName>
</protein>
<keyword evidence="1" id="KW-0229">DNA integration</keyword>
<evidence type="ECO:0000256" key="2">
    <source>
        <dbReference type="ARBA" id="ARBA00023125"/>
    </source>
</evidence>
<evidence type="ECO:0000313" key="6">
    <source>
        <dbReference type="Proteomes" id="UP000196536"/>
    </source>
</evidence>
<keyword evidence="6" id="KW-1185">Reference proteome</keyword>
<dbReference type="RefSeq" id="WP_087618706.1">
    <property type="nucleotide sequence ID" value="NZ_NEXX01000001.1"/>
</dbReference>
<dbReference type="OrthoDB" id="9057547at2"/>
<evidence type="ECO:0000259" key="4">
    <source>
        <dbReference type="PROSITE" id="PS51898"/>
    </source>
</evidence>
<sequence length="337" mass="39095">MQKPVKRGNSYRIQVRYKDLRDTATRDTARECEQWAATRLLELKAQYSNLITLQEKPPYPFRSLFEKYYLEVGRHKRGYTYIKQQLSAFDRYFGDMTQMSIHDITPQKVTKWRNDRLKEVSSGTVQRQMCLYCSIFNYAKNELFLIAENPFAKVAKPLKPKPRNRLISADEINKILAASNYKSGTTPSTPGQYVAWAFLFAMETAMRRGEIIGVTCNNIYKDYIHLPITKNGDSRDVPLSKEARALLDLVPHKDRVKLIPHNDNSFRLCWQRTLKKTGLSGLIHFHDTRHVAITNFVNKRKLPVEILAKVTGHRDIKTLINTYYNPNASDIAKMMNA</sequence>
<dbReference type="InterPro" id="IPR002104">
    <property type="entry name" value="Integrase_catalytic"/>
</dbReference>
<dbReference type="SUPFAM" id="SSF56349">
    <property type="entry name" value="DNA breaking-rejoining enzymes"/>
    <property type="match status" value="1"/>
</dbReference>
<dbReference type="GO" id="GO:0015074">
    <property type="term" value="P:DNA integration"/>
    <property type="evidence" value="ECO:0007669"/>
    <property type="project" value="UniProtKB-KW"/>
</dbReference>
<reference evidence="5 6" key="1">
    <citation type="submission" date="2017-05" db="EMBL/GenBank/DDBJ databases">
        <title>Acinetobacter populi ANC 5415 (= PBJ7), whole genome shotgun sequencing project.</title>
        <authorList>
            <person name="Nemec A."/>
            <person name="Radolfova-Krizova L."/>
        </authorList>
    </citation>
    <scope>NUCLEOTIDE SEQUENCE [LARGE SCALE GENOMIC DNA]</scope>
    <source>
        <strain evidence="5 6">PBJ7</strain>
    </source>
</reference>
<dbReference type="Proteomes" id="UP000196536">
    <property type="component" value="Unassembled WGS sequence"/>
</dbReference>
<keyword evidence="3" id="KW-0233">DNA recombination</keyword>
<evidence type="ECO:0000313" key="5">
    <source>
        <dbReference type="EMBL" id="OUY08081.1"/>
    </source>
</evidence>
<feature type="domain" description="Tyr recombinase" evidence="4">
    <location>
        <begin position="162"/>
        <end position="336"/>
    </location>
</feature>
<dbReference type="PANTHER" id="PTHR30349:SF94">
    <property type="entry name" value="INTEGRASE_RECOMBINASE HI_1414-RELATED"/>
    <property type="match status" value="1"/>
</dbReference>
<dbReference type="Gene3D" id="1.10.443.10">
    <property type="entry name" value="Intergrase catalytic core"/>
    <property type="match status" value="1"/>
</dbReference>
<dbReference type="AlphaFoldDB" id="A0A1Z9Z0Q8"/>
<dbReference type="PANTHER" id="PTHR30349">
    <property type="entry name" value="PHAGE INTEGRASE-RELATED"/>
    <property type="match status" value="1"/>
</dbReference>
<keyword evidence="2" id="KW-0238">DNA-binding</keyword>
<evidence type="ECO:0000256" key="1">
    <source>
        <dbReference type="ARBA" id="ARBA00022908"/>
    </source>
</evidence>
<name>A0A1Z9Z0Q8_9GAMM</name>
<dbReference type="CDD" id="cd00796">
    <property type="entry name" value="INT_Rci_Hp1_C"/>
    <property type="match status" value="1"/>
</dbReference>
<dbReference type="Pfam" id="PF00589">
    <property type="entry name" value="Phage_integrase"/>
    <property type="match status" value="1"/>
</dbReference>
<gene>
    <name evidence="5" type="ORF">CAP51_00200</name>
</gene>
<dbReference type="Gene3D" id="1.10.150.130">
    <property type="match status" value="1"/>
</dbReference>
<comment type="caution">
    <text evidence="5">The sequence shown here is derived from an EMBL/GenBank/DDBJ whole genome shotgun (WGS) entry which is preliminary data.</text>
</comment>
<dbReference type="EMBL" id="NEXX01000001">
    <property type="protein sequence ID" value="OUY08081.1"/>
    <property type="molecule type" value="Genomic_DNA"/>
</dbReference>
<organism evidence="5 6">
    <name type="scientific">Acinetobacter populi</name>
    <dbReference type="NCBI Taxonomy" id="1582270"/>
    <lineage>
        <taxon>Bacteria</taxon>
        <taxon>Pseudomonadati</taxon>
        <taxon>Pseudomonadota</taxon>
        <taxon>Gammaproteobacteria</taxon>
        <taxon>Moraxellales</taxon>
        <taxon>Moraxellaceae</taxon>
        <taxon>Acinetobacter</taxon>
    </lineage>
</organism>
<dbReference type="GO" id="GO:0006310">
    <property type="term" value="P:DNA recombination"/>
    <property type="evidence" value="ECO:0007669"/>
    <property type="project" value="UniProtKB-KW"/>
</dbReference>
<dbReference type="InterPro" id="IPR050090">
    <property type="entry name" value="Tyrosine_recombinase_XerCD"/>
</dbReference>
<accession>A0A1Z9Z0Q8</accession>
<evidence type="ECO:0000256" key="3">
    <source>
        <dbReference type="ARBA" id="ARBA00023172"/>
    </source>
</evidence>
<dbReference type="PROSITE" id="PS51898">
    <property type="entry name" value="TYR_RECOMBINASE"/>
    <property type="match status" value="1"/>
</dbReference>
<proteinExistence type="predicted"/>
<dbReference type="InterPro" id="IPR011010">
    <property type="entry name" value="DNA_brk_join_enz"/>
</dbReference>
<dbReference type="InterPro" id="IPR010998">
    <property type="entry name" value="Integrase_recombinase_N"/>
</dbReference>
<dbReference type="GO" id="GO:0003677">
    <property type="term" value="F:DNA binding"/>
    <property type="evidence" value="ECO:0007669"/>
    <property type="project" value="UniProtKB-KW"/>
</dbReference>
<dbReference type="InterPro" id="IPR013762">
    <property type="entry name" value="Integrase-like_cat_sf"/>
</dbReference>